<dbReference type="AlphaFoldDB" id="A0A2I1I466"/>
<evidence type="ECO:0000313" key="1">
    <source>
        <dbReference type="EMBL" id="PKY65926.1"/>
    </source>
</evidence>
<reference evidence="1 2" key="1">
    <citation type="submission" date="2017-12" db="EMBL/GenBank/DDBJ databases">
        <title>Phylogenetic diversity of female urinary microbiome.</title>
        <authorList>
            <person name="Thomas-White K."/>
            <person name="Wolfe A.J."/>
        </authorList>
    </citation>
    <scope>NUCLEOTIDE SEQUENCE [LARGE SCALE GENOMIC DNA]</scope>
    <source>
        <strain evidence="1 2">UMB0250</strain>
    </source>
</reference>
<dbReference type="EMBL" id="PKKJ01000010">
    <property type="protein sequence ID" value="PKY65926.1"/>
    <property type="molecule type" value="Genomic_DNA"/>
</dbReference>
<dbReference type="RefSeq" id="WP_101628473.1">
    <property type="nucleotide sequence ID" value="NZ_PKKJ01000010.1"/>
</dbReference>
<comment type="caution">
    <text evidence="1">The sequence shown here is derived from an EMBL/GenBank/DDBJ whole genome shotgun (WGS) entry which is preliminary data.</text>
</comment>
<accession>A0A2I1I466</accession>
<sequence>MGQVWTSVEGMMIGAGLDPKAIINELHERAILAKVEWYPSAPHFVGVDFAVSDGRLGVVRDNTISEGPTIEELAEELASRFEGEVRISTVVADHTPEGASPLADVWDSDLDDDEPAESSRIVEIGNTPASSVPLLAALEGIDLADIEGNGGQRLLLAELPAEKAGWNFGELPLITLSKQDNEFQIFLVTDDHLEHVVIHNWAMDSKIIPGAHNVPTEVDDEILDLVGDRPNLKKIADAVNGSNVDDLYKSTSLFGDDAVVAAVKALGLPESVAGFLLGRIDADEVEGAKLHMARGISNAIGRSVDIMLKEPDSPAQPLWESYHSIAVDRPHLVKYFAGAEAIVGTTLLTLAVRAQAPRRGWMNFGGVLGGILLFDSVAELSLSRYLRAKQDR</sequence>
<protein>
    <submittedName>
        <fullName evidence="1">Uncharacterized protein</fullName>
    </submittedName>
</protein>
<organism evidence="1 2">
    <name type="scientific">Schaalia turicensis</name>
    <dbReference type="NCBI Taxonomy" id="131111"/>
    <lineage>
        <taxon>Bacteria</taxon>
        <taxon>Bacillati</taxon>
        <taxon>Actinomycetota</taxon>
        <taxon>Actinomycetes</taxon>
        <taxon>Actinomycetales</taxon>
        <taxon>Actinomycetaceae</taxon>
        <taxon>Schaalia</taxon>
    </lineage>
</organism>
<evidence type="ECO:0000313" key="2">
    <source>
        <dbReference type="Proteomes" id="UP000234545"/>
    </source>
</evidence>
<dbReference type="Proteomes" id="UP000234545">
    <property type="component" value="Unassembled WGS sequence"/>
</dbReference>
<name>A0A2I1I466_9ACTO</name>
<dbReference type="OrthoDB" id="3264552at2"/>
<gene>
    <name evidence="1" type="ORF">CYJ25_07100</name>
</gene>
<proteinExistence type="predicted"/>